<evidence type="ECO:0000313" key="3">
    <source>
        <dbReference type="Proteomes" id="UP001165082"/>
    </source>
</evidence>
<name>A0A9W7C8Y5_9STRA</name>
<dbReference type="EMBL" id="BRXZ01000107">
    <property type="protein sequence ID" value="GMI05255.1"/>
    <property type="molecule type" value="Genomic_DNA"/>
</dbReference>
<dbReference type="AlphaFoldDB" id="A0A9W7C8Y5"/>
<dbReference type="Proteomes" id="UP001165082">
    <property type="component" value="Unassembled WGS sequence"/>
</dbReference>
<sequence length="168" mass="19301">MIEVVNDNGMNRRTGMYQDLLYLMENSANPHGYDRKGLRHYRFGVIEGVGGQETGDTNIARDYDKSLVPRLIESDVESEPIKEIIDNLLELDILLVPVSQIRPQDGSVTMQIWRPEFKTEEEVMKDAVEYINNIDLTKYSPEKLEAANRKEEESLMEQAELETSATFD</sequence>
<feature type="region of interest" description="Disordered" evidence="1">
    <location>
        <begin position="147"/>
        <end position="168"/>
    </location>
</feature>
<dbReference type="OrthoDB" id="58199at2759"/>
<proteinExistence type="predicted"/>
<comment type="caution">
    <text evidence="2">The sequence shown here is derived from an EMBL/GenBank/DDBJ whole genome shotgun (WGS) entry which is preliminary data.</text>
</comment>
<keyword evidence="3" id="KW-1185">Reference proteome</keyword>
<evidence type="ECO:0000313" key="2">
    <source>
        <dbReference type="EMBL" id="GMI05255.1"/>
    </source>
</evidence>
<organism evidence="2 3">
    <name type="scientific">Triparma retinervis</name>
    <dbReference type="NCBI Taxonomy" id="2557542"/>
    <lineage>
        <taxon>Eukaryota</taxon>
        <taxon>Sar</taxon>
        <taxon>Stramenopiles</taxon>
        <taxon>Ochrophyta</taxon>
        <taxon>Bolidophyceae</taxon>
        <taxon>Parmales</taxon>
        <taxon>Triparmaceae</taxon>
        <taxon>Triparma</taxon>
    </lineage>
</organism>
<gene>
    <name evidence="2" type="ORF">TrRE_jg7605</name>
</gene>
<protein>
    <submittedName>
        <fullName evidence="2">Uncharacterized protein</fullName>
    </submittedName>
</protein>
<accession>A0A9W7C8Y5</accession>
<evidence type="ECO:0000256" key="1">
    <source>
        <dbReference type="SAM" id="MobiDB-lite"/>
    </source>
</evidence>
<reference evidence="2" key="1">
    <citation type="submission" date="2022-07" db="EMBL/GenBank/DDBJ databases">
        <title>Genome analysis of Parmales, a sister group of diatoms, reveals the evolutionary specialization of diatoms from phago-mixotrophs to photoautotrophs.</title>
        <authorList>
            <person name="Ban H."/>
            <person name="Sato S."/>
            <person name="Yoshikawa S."/>
            <person name="Kazumasa Y."/>
            <person name="Nakamura Y."/>
            <person name="Ichinomiya M."/>
            <person name="Saitoh K."/>
            <person name="Sato N."/>
            <person name="Blanc-Mathieu R."/>
            <person name="Endo H."/>
            <person name="Kuwata A."/>
            <person name="Ogata H."/>
        </authorList>
    </citation>
    <scope>NUCLEOTIDE SEQUENCE</scope>
</reference>